<dbReference type="PROSITE" id="PS51257">
    <property type="entry name" value="PROKAR_LIPOPROTEIN"/>
    <property type="match status" value="1"/>
</dbReference>
<evidence type="ECO:0000256" key="1">
    <source>
        <dbReference type="SAM" id="SignalP"/>
    </source>
</evidence>
<evidence type="ECO:0000313" key="3">
    <source>
        <dbReference type="Proteomes" id="UP000261212"/>
    </source>
</evidence>
<dbReference type="EMBL" id="QUSM01000002">
    <property type="protein sequence ID" value="RGD74976.1"/>
    <property type="molecule type" value="Genomic_DNA"/>
</dbReference>
<feature type="signal peptide" evidence="1">
    <location>
        <begin position="1"/>
        <end position="23"/>
    </location>
</feature>
<feature type="chain" id="PRO_5038798274" description="Lipoprotein" evidence="1">
    <location>
        <begin position="24"/>
        <end position="395"/>
    </location>
</feature>
<comment type="caution">
    <text evidence="2">The sequence shown here is derived from an EMBL/GenBank/DDBJ whole genome shotgun (WGS) entry which is preliminary data.</text>
</comment>
<accession>A0A3E3E0W3</accession>
<sequence length="395" mass="46303">MKKRLTSLIILLLTILFCFSVFGCEKADNKFKGKVIKYENLDSIDKKMFSQLNKILYNSKETLWKDYNLKDKSFILIRKDEEDENGSKNRKNVSYYAINVNGMEDQDAKEVKMPKGFYFKSVYRFNKAPLKIENIRGNFSDTGSDLTIGNSKNIFCFKYNTDNFRKAVDPAYAFSPFFTHEAFHHYMQNDWKLEGAPSSVALTKKEISCIGLKYKVLDKMRTENEKDKISKKKLNKLISEYISIEEKRKEINERYLNEEHSKETAEGTACYVGLKAARLTNTRYGVLAFTNNKEKVTFSDVLDAMSKDKYPTTFIGDWELYNTGMELCITLDNLGIKNWQKKLNSQTPDKPINLYDILKKYYKQNKLEEISIEKIEDKYNYKEILKKSEKIQRLL</sequence>
<dbReference type="RefSeq" id="WP_117531065.1">
    <property type="nucleotide sequence ID" value="NZ_CP176644.1"/>
</dbReference>
<name>A0A3E3E0W3_9FIRM</name>
<gene>
    <name evidence="2" type="ORF">DW687_01230</name>
</gene>
<evidence type="ECO:0000313" key="2">
    <source>
        <dbReference type="EMBL" id="RGD74976.1"/>
    </source>
</evidence>
<proteinExistence type="predicted"/>
<protein>
    <recommendedName>
        <fullName evidence="4">Lipoprotein</fullName>
    </recommendedName>
</protein>
<keyword evidence="1" id="KW-0732">Signal</keyword>
<dbReference type="Proteomes" id="UP000261212">
    <property type="component" value="Unassembled WGS sequence"/>
</dbReference>
<dbReference type="AlphaFoldDB" id="A0A3E3E0W3"/>
<organism evidence="2 3">
    <name type="scientific">Anaerofustis stercorihominis</name>
    <dbReference type="NCBI Taxonomy" id="214853"/>
    <lineage>
        <taxon>Bacteria</taxon>
        <taxon>Bacillati</taxon>
        <taxon>Bacillota</taxon>
        <taxon>Clostridia</taxon>
        <taxon>Eubacteriales</taxon>
        <taxon>Eubacteriaceae</taxon>
        <taxon>Anaerofustis</taxon>
    </lineage>
</organism>
<evidence type="ECO:0008006" key="4">
    <source>
        <dbReference type="Google" id="ProtNLM"/>
    </source>
</evidence>
<reference evidence="2 3" key="1">
    <citation type="submission" date="2018-08" db="EMBL/GenBank/DDBJ databases">
        <title>A genome reference for cultivated species of the human gut microbiota.</title>
        <authorList>
            <person name="Zou Y."/>
            <person name="Xue W."/>
            <person name="Luo G."/>
        </authorList>
    </citation>
    <scope>NUCLEOTIDE SEQUENCE [LARGE SCALE GENOMIC DNA]</scope>
    <source>
        <strain evidence="2 3">AM25-6</strain>
    </source>
</reference>